<evidence type="ECO:0000313" key="2">
    <source>
        <dbReference type="Proteomes" id="UP000038040"/>
    </source>
</evidence>
<dbReference type="OrthoDB" id="6365676at2759"/>
<proteinExistence type="predicted"/>
<keyword evidence="3" id="KW-1185">Reference proteome</keyword>
<sequence length="207" mass="22934">MPKSITANDNIYINNKQSTSNVDNIRAMTLQIQSCEENPLGKLMEQYNRLASENLVDEAKKEIKNDLISSLSYQSSSASSLAAVTAVTTYPSYAWNTTSNSTWLTDPNSTWPYYNNNGDTATYNPYLTSQFHGFLSAASINTTSNIQYSNKITYSNAPTSSLLPHIAGGKFQTSRLNCECPNCQEAERIVAHEYQGFDFSSLMGTCH</sequence>
<dbReference type="Proteomes" id="UP000038040">
    <property type="component" value="Unplaced"/>
</dbReference>
<dbReference type="AlphaFoldDB" id="A0A0N4UEI8"/>
<dbReference type="STRING" id="318479.A0A0N4UEI8"/>
<evidence type="ECO:0000313" key="1">
    <source>
        <dbReference type="EMBL" id="VDN50816.1"/>
    </source>
</evidence>
<gene>
    <name evidence="1" type="ORF">DME_LOCUS789</name>
</gene>
<accession>A0A0N4UEI8</accession>
<protein>
    <submittedName>
        <fullName evidence="1 4">Uncharacterized protein</fullName>
    </submittedName>
</protein>
<reference evidence="4" key="1">
    <citation type="submission" date="2017-02" db="UniProtKB">
        <authorList>
            <consortium name="WormBaseParasite"/>
        </authorList>
    </citation>
    <scope>IDENTIFICATION</scope>
</reference>
<name>A0A0N4UEI8_DRAME</name>
<dbReference type="WBParaSite" id="DME_0000579501-mRNA-1">
    <property type="protein sequence ID" value="DME_0000579501-mRNA-1"/>
    <property type="gene ID" value="DME_0000579501"/>
</dbReference>
<dbReference type="Proteomes" id="UP000274756">
    <property type="component" value="Unassembled WGS sequence"/>
</dbReference>
<organism evidence="2 4">
    <name type="scientific">Dracunculus medinensis</name>
    <name type="common">Guinea worm</name>
    <dbReference type="NCBI Taxonomy" id="318479"/>
    <lineage>
        <taxon>Eukaryota</taxon>
        <taxon>Metazoa</taxon>
        <taxon>Ecdysozoa</taxon>
        <taxon>Nematoda</taxon>
        <taxon>Chromadorea</taxon>
        <taxon>Rhabditida</taxon>
        <taxon>Spirurina</taxon>
        <taxon>Dracunculoidea</taxon>
        <taxon>Dracunculidae</taxon>
        <taxon>Dracunculus</taxon>
    </lineage>
</organism>
<evidence type="ECO:0000313" key="4">
    <source>
        <dbReference type="WBParaSite" id="DME_0000579501-mRNA-1"/>
    </source>
</evidence>
<dbReference type="EMBL" id="UYYG01000008">
    <property type="protein sequence ID" value="VDN50816.1"/>
    <property type="molecule type" value="Genomic_DNA"/>
</dbReference>
<reference evidence="1 3" key="2">
    <citation type="submission" date="2018-11" db="EMBL/GenBank/DDBJ databases">
        <authorList>
            <consortium name="Pathogen Informatics"/>
        </authorList>
    </citation>
    <scope>NUCLEOTIDE SEQUENCE [LARGE SCALE GENOMIC DNA]</scope>
</reference>
<evidence type="ECO:0000313" key="3">
    <source>
        <dbReference type="Proteomes" id="UP000274756"/>
    </source>
</evidence>